<sequence length="316" mass="34905">MDLNLQYWQSNDKSFLSRLRLWFHILDPKSILSSEAEIQNARILLQNDGNQHKNDKVADAWLLSLVSNTKETTFFTLEMFSYSVLLPISAPLVVASLIPHKGVKPALFWQFLLQTYFAGFNHANRNATATLDNKTSLKQSLLITGTVAYSTCAGALPQIIVQRFKLISAVTETFSRSVLPIPLSVCLAAFSVMVVRSEEADNGIRVFDSNGNAVGVSKKAGSKAVKETTISRATLFGTTAAVPSLLLVLLKRAKFVQRNPMFIAPVRHISTAIVFGLMIPVSFSLFPQLGKIKREDLEGELQSLASDGELFYHRGL</sequence>
<protein>
    <submittedName>
        <fullName evidence="10">Sideroflexin-4</fullName>
    </submittedName>
</protein>
<keyword evidence="5" id="KW-0029">Amino-acid transport</keyword>
<feature type="transmembrane region" description="Helical" evidence="9">
    <location>
        <begin position="233"/>
        <end position="250"/>
    </location>
</feature>
<dbReference type="EMBL" id="SOYY01000008">
    <property type="protein sequence ID" value="KAA0717851.1"/>
    <property type="molecule type" value="Genomic_DNA"/>
</dbReference>
<feature type="transmembrane region" description="Helical" evidence="9">
    <location>
        <begin position="173"/>
        <end position="195"/>
    </location>
</feature>
<evidence type="ECO:0000313" key="11">
    <source>
        <dbReference type="Proteomes" id="UP000324632"/>
    </source>
</evidence>
<dbReference type="GO" id="GO:0006865">
    <property type="term" value="P:amino acid transport"/>
    <property type="evidence" value="ECO:0007669"/>
    <property type="project" value="UniProtKB-KW"/>
</dbReference>
<evidence type="ECO:0000256" key="9">
    <source>
        <dbReference type="SAM" id="Phobius"/>
    </source>
</evidence>
<dbReference type="PANTHER" id="PTHR11153">
    <property type="entry name" value="SIDEROFLEXIN"/>
    <property type="match status" value="1"/>
</dbReference>
<dbReference type="Pfam" id="PF03820">
    <property type="entry name" value="SFXNs"/>
    <property type="match status" value="1"/>
</dbReference>
<evidence type="ECO:0000256" key="7">
    <source>
        <dbReference type="ARBA" id="ARBA00023128"/>
    </source>
</evidence>
<evidence type="ECO:0000256" key="2">
    <source>
        <dbReference type="ARBA" id="ARBA00005974"/>
    </source>
</evidence>
<keyword evidence="11" id="KW-1185">Reference proteome</keyword>
<evidence type="ECO:0000256" key="4">
    <source>
        <dbReference type="ARBA" id="ARBA00022692"/>
    </source>
</evidence>
<keyword evidence="8 9" id="KW-0472">Membrane</keyword>
<comment type="similarity">
    <text evidence="2">Belongs to the sideroflexin family.</text>
</comment>
<evidence type="ECO:0000256" key="3">
    <source>
        <dbReference type="ARBA" id="ARBA00022448"/>
    </source>
</evidence>
<evidence type="ECO:0000256" key="6">
    <source>
        <dbReference type="ARBA" id="ARBA00022989"/>
    </source>
</evidence>
<dbReference type="GO" id="GO:0005743">
    <property type="term" value="C:mitochondrial inner membrane"/>
    <property type="evidence" value="ECO:0007669"/>
    <property type="project" value="TreeGrafter"/>
</dbReference>
<feature type="transmembrane region" description="Helical" evidence="9">
    <location>
        <begin position="79"/>
        <end position="98"/>
    </location>
</feature>
<keyword evidence="6 9" id="KW-1133">Transmembrane helix</keyword>
<dbReference type="Proteomes" id="UP000324632">
    <property type="component" value="Chromosome 8"/>
</dbReference>
<comment type="subcellular location">
    <subcellularLocation>
        <location evidence="1">Mitochondrion membrane</location>
        <topology evidence="1">Multi-pass membrane protein</topology>
    </subcellularLocation>
</comment>
<keyword evidence="3" id="KW-0813">Transport</keyword>
<gene>
    <name evidence="10" type="ORF">E1301_Tti001555</name>
</gene>
<dbReference type="GO" id="GO:1990542">
    <property type="term" value="P:mitochondrial transmembrane transport"/>
    <property type="evidence" value="ECO:0007669"/>
    <property type="project" value="TreeGrafter"/>
</dbReference>
<dbReference type="PANTHER" id="PTHR11153:SF3">
    <property type="entry name" value="SIDEROFLEXIN-4"/>
    <property type="match status" value="1"/>
</dbReference>
<evidence type="ECO:0000256" key="8">
    <source>
        <dbReference type="ARBA" id="ARBA00023136"/>
    </source>
</evidence>
<name>A0A5A9P9L2_9TELE</name>
<accession>A0A5A9P9L2</accession>
<keyword evidence="4 9" id="KW-0812">Transmembrane</keyword>
<evidence type="ECO:0000313" key="10">
    <source>
        <dbReference type="EMBL" id="KAA0717851.1"/>
    </source>
</evidence>
<evidence type="ECO:0000256" key="5">
    <source>
        <dbReference type="ARBA" id="ARBA00022970"/>
    </source>
</evidence>
<comment type="caution">
    <text evidence="10">The sequence shown here is derived from an EMBL/GenBank/DDBJ whole genome shotgun (WGS) entry which is preliminary data.</text>
</comment>
<reference evidence="10 11" key="1">
    <citation type="journal article" date="2019" name="Mol. Ecol. Resour.">
        <title>Chromosome-level genome assembly of Triplophysa tibetana, a fish adapted to the harsh high-altitude environment of the Tibetan Plateau.</title>
        <authorList>
            <person name="Yang X."/>
            <person name="Liu H."/>
            <person name="Ma Z."/>
            <person name="Zou Y."/>
            <person name="Zou M."/>
            <person name="Mao Y."/>
            <person name="Li X."/>
            <person name="Wang H."/>
            <person name="Chen T."/>
            <person name="Wang W."/>
            <person name="Yang R."/>
        </authorList>
    </citation>
    <scope>NUCLEOTIDE SEQUENCE [LARGE SCALE GENOMIC DNA]</scope>
    <source>
        <strain evidence="10">TTIB1903HZAU</strain>
        <tissue evidence="10">Muscle</tissue>
    </source>
</reference>
<evidence type="ECO:0000256" key="1">
    <source>
        <dbReference type="ARBA" id="ARBA00004225"/>
    </source>
</evidence>
<dbReference type="AlphaFoldDB" id="A0A5A9P9L2"/>
<dbReference type="InterPro" id="IPR004686">
    <property type="entry name" value="Mtc"/>
</dbReference>
<organism evidence="10 11">
    <name type="scientific">Triplophysa tibetana</name>
    <dbReference type="NCBI Taxonomy" id="1572043"/>
    <lineage>
        <taxon>Eukaryota</taxon>
        <taxon>Metazoa</taxon>
        <taxon>Chordata</taxon>
        <taxon>Craniata</taxon>
        <taxon>Vertebrata</taxon>
        <taxon>Euteleostomi</taxon>
        <taxon>Actinopterygii</taxon>
        <taxon>Neopterygii</taxon>
        <taxon>Teleostei</taxon>
        <taxon>Ostariophysi</taxon>
        <taxon>Cypriniformes</taxon>
        <taxon>Nemacheilidae</taxon>
        <taxon>Triplophysa</taxon>
    </lineage>
</organism>
<keyword evidence="7" id="KW-0496">Mitochondrion</keyword>
<feature type="transmembrane region" description="Helical" evidence="9">
    <location>
        <begin position="262"/>
        <end position="286"/>
    </location>
</feature>
<dbReference type="GO" id="GO:0015075">
    <property type="term" value="F:monoatomic ion transmembrane transporter activity"/>
    <property type="evidence" value="ECO:0007669"/>
    <property type="project" value="InterPro"/>
</dbReference>
<feature type="transmembrane region" description="Helical" evidence="9">
    <location>
        <begin position="141"/>
        <end position="161"/>
    </location>
</feature>
<proteinExistence type="inferred from homology"/>